<dbReference type="Pfam" id="PF00593">
    <property type="entry name" value="TonB_dep_Rec_b-barrel"/>
    <property type="match status" value="1"/>
</dbReference>
<dbReference type="InterPro" id="IPR037066">
    <property type="entry name" value="Plug_dom_sf"/>
</dbReference>
<keyword evidence="8 11" id="KW-0472">Membrane</keyword>
<dbReference type="EMBL" id="LOYH01000037">
    <property type="protein sequence ID" value="KVK84464.1"/>
    <property type="molecule type" value="Genomic_DNA"/>
</dbReference>
<dbReference type="PANTHER" id="PTHR30069:SF29">
    <property type="entry name" value="HEMOGLOBIN AND HEMOGLOBIN-HAPTOGLOBIN-BINDING PROTEIN 1-RELATED"/>
    <property type="match status" value="1"/>
</dbReference>
<comment type="subcellular location">
    <subcellularLocation>
        <location evidence="1 11">Cell outer membrane</location>
        <topology evidence="1 11">Multi-pass membrane protein</topology>
    </subcellularLocation>
</comment>
<dbReference type="SUPFAM" id="SSF56935">
    <property type="entry name" value="Porins"/>
    <property type="match status" value="1"/>
</dbReference>
<dbReference type="InterPro" id="IPR036942">
    <property type="entry name" value="Beta-barrel_TonB_sf"/>
</dbReference>
<dbReference type="Proteomes" id="UP000069001">
    <property type="component" value="Unassembled WGS sequence"/>
</dbReference>
<gene>
    <name evidence="14" type="ORF">WS90_10690</name>
</gene>
<feature type="chain" id="PRO_5007160148" evidence="12">
    <location>
        <begin position="27"/>
        <end position="787"/>
    </location>
</feature>
<protein>
    <submittedName>
        <fullName evidence="14">TonB-dependent receptor</fullName>
    </submittedName>
</protein>
<proteinExistence type="inferred from homology"/>
<feature type="signal peptide" evidence="12">
    <location>
        <begin position="1"/>
        <end position="26"/>
    </location>
</feature>
<dbReference type="RefSeq" id="WP_059729091.1">
    <property type="nucleotide sequence ID" value="NZ_LOYH01000037.1"/>
</dbReference>
<keyword evidence="3 11" id="KW-0813">Transport</keyword>
<dbReference type="Gene3D" id="2.40.170.20">
    <property type="entry name" value="TonB-dependent receptor, beta-barrel domain"/>
    <property type="match status" value="1"/>
</dbReference>
<evidence type="ECO:0000256" key="1">
    <source>
        <dbReference type="ARBA" id="ARBA00004571"/>
    </source>
</evidence>
<keyword evidence="4 11" id="KW-1134">Transmembrane beta strand</keyword>
<dbReference type="InterPro" id="IPR039426">
    <property type="entry name" value="TonB-dep_rcpt-like"/>
</dbReference>
<dbReference type="AlphaFoldDB" id="A0A118KK16"/>
<dbReference type="InterPro" id="IPR008969">
    <property type="entry name" value="CarboxyPept-like_regulatory"/>
</dbReference>
<dbReference type="PROSITE" id="PS52016">
    <property type="entry name" value="TONB_DEPENDENT_REC_3"/>
    <property type="match status" value="1"/>
</dbReference>
<evidence type="ECO:0000256" key="12">
    <source>
        <dbReference type="SAM" id="SignalP"/>
    </source>
</evidence>
<evidence type="ECO:0000313" key="15">
    <source>
        <dbReference type="Proteomes" id="UP000069001"/>
    </source>
</evidence>
<evidence type="ECO:0000256" key="11">
    <source>
        <dbReference type="PROSITE-ProRule" id="PRU01360"/>
    </source>
</evidence>
<keyword evidence="6 12" id="KW-0732">Signal</keyword>
<sequence>MKINRMLASQVAVLVLAAVVHVDAVAGDSGAAIAGTVADTRGGALAHARVVLQGADGHAVAHTTTGADGRFRFEQVPPGTYAAVVDADGYTTGTGIATVAQGHSPGPVDVTLGKDANATLDVSVNAKRLDRARNGLLPEVGSSVYRISQADIQALPQGDNTPLNQVLLQAPGVADDSYGQLHVRGDHANLQYRLNGIIIPEPISGFGQSLDTRIVDQVSLITGALPAQYGYRTAGVVDIHTKSGDTGNGGTIDVYGGSHQTLRTSADVFGSQGAFSYYFSGTLGENNLGIEAPTSNGSPLHDHTRQGDAFGYMSYLINPLTRVSLMFGATSNRFEIPNTPSLSPAFTLNGQSSFDSANLNETQAELNNFAVLALQGTNGGALDYQVALFTRYTRTKFNPDPVGDLIFNGVASSDFHSNRASGTQADFTYRLNDAHTLRAGLMAEVEHANFNDSVTVFPADANGNQLSDQPLTIQDAHSKPGYLFSLYAQDEWKITPKLTLNYGLRFDRMNEYVQAGQVSPRIGIVYQATETTTLHAGYARYFTPPAFELVSSATVNQFQGTTNQSPSMQNDPVKPERSHYFDVGITQRLTPALTVGLDAYYKKASDLLDEGQFGTALIFTPFNYQEGRVYGLEFTSSYKEGNVSAYLNVAYSRAQGKNIESAQFNFGPDELAYIANNWVYLDHDQRVTASFGGAYTLGRTTFSADATVGSGLRSGFANTDRLPWYMQVNLGVSQHFDEPIIGKFDVRASLVNAFGHVYELRDGSGIGVGAPQYGPRRAIYAGLTKHF</sequence>
<keyword evidence="10 11" id="KW-0998">Cell outer membrane</keyword>
<dbReference type="GO" id="GO:0009279">
    <property type="term" value="C:cell outer membrane"/>
    <property type="evidence" value="ECO:0007669"/>
    <property type="project" value="UniProtKB-SubCell"/>
</dbReference>
<evidence type="ECO:0000256" key="7">
    <source>
        <dbReference type="ARBA" id="ARBA00023077"/>
    </source>
</evidence>
<comment type="caution">
    <text evidence="14">The sequence shown here is derived from an EMBL/GenBank/DDBJ whole genome shotgun (WGS) entry which is preliminary data.</text>
</comment>
<comment type="similarity">
    <text evidence="2 11">Belongs to the TonB-dependent receptor family.</text>
</comment>
<evidence type="ECO:0000256" key="6">
    <source>
        <dbReference type="ARBA" id="ARBA00022729"/>
    </source>
</evidence>
<name>A0A118KK16_BURCE</name>
<organism evidence="14 15">
    <name type="scientific">Burkholderia cepacia</name>
    <name type="common">Pseudomonas cepacia</name>
    <dbReference type="NCBI Taxonomy" id="292"/>
    <lineage>
        <taxon>Bacteria</taxon>
        <taxon>Pseudomonadati</taxon>
        <taxon>Pseudomonadota</taxon>
        <taxon>Betaproteobacteria</taxon>
        <taxon>Burkholderiales</taxon>
        <taxon>Burkholderiaceae</taxon>
        <taxon>Burkholderia</taxon>
        <taxon>Burkholderia cepacia complex</taxon>
    </lineage>
</organism>
<evidence type="ECO:0000313" key="14">
    <source>
        <dbReference type="EMBL" id="KVK84464.1"/>
    </source>
</evidence>
<dbReference type="InterPro" id="IPR000531">
    <property type="entry name" value="Beta-barrel_TonB"/>
</dbReference>
<evidence type="ECO:0000256" key="8">
    <source>
        <dbReference type="ARBA" id="ARBA00023136"/>
    </source>
</evidence>
<evidence type="ECO:0000256" key="2">
    <source>
        <dbReference type="ARBA" id="ARBA00009810"/>
    </source>
</evidence>
<accession>A0A118KK16</accession>
<dbReference type="GO" id="GO:0044718">
    <property type="term" value="P:siderophore transmembrane transport"/>
    <property type="evidence" value="ECO:0007669"/>
    <property type="project" value="TreeGrafter"/>
</dbReference>
<evidence type="ECO:0000256" key="3">
    <source>
        <dbReference type="ARBA" id="ARBA00022448"/>
    </source>
</evidence>
<keyword evidence="7" id="KW-0798">TonB box</keyword>
<dbReference type="Gene3D" id="2.170.130.10">
    <property type="entry name" value="TonB-dependent receptor, plug domain"/>
    <property type="match status" value="1"/>
</dbReference>
<dbReference type="Gene3D" id="2.60.40.1120">
    <property type="entry name" value="Carboxypeptidase-like, regulatory domain"/>
    <property type="match status" value="1"/>
</dbReference>
<evidence type="ECO:0000259" key="13">
    <source>
        <dbReference type="Pfam" id="PF00593"/>
    </source>
</evidence>
<reference evidence="14 15" key="1">
    <citation type="submission" date="2015-11" db="EMBL/GenBank/DDBJ databases">
        <title>Expanding the genomic diversity of Burkholderia species for the development of highly accurate diagnostics.</title>
        <authorList>
            <person name="Sahl J."/>
            <person name="Keim P."/>
            <person name="Wagner D."/>
        </authorList>
    </citation>
    <scope>NUCLEOTIDE SEQUENCE [LARGE SCALE GENOMIC DNA]</scope>
    <source>
        <strain evidence="14 15">MSMB1302</strain>
    </source>
</reference>
<keyword evidence="5 11" id="KW-0812">Transmembrane</keyword>
<evidence type="ECO:0000256" key="5">
    <source>
        <dbReference type="ARBA" id="ARBA00022692"/>
    </source>
</evidence>
<dbReference type="GO" id="GO:0015344">
    <property type="term" value="F:siderophore uptake transmembrane transporter activity"/>
    <property type="evidence" value="ECO:0007669"/>
    <property type="project" value="TreeGrafter"/>
</dbReference>
<feature type="domain" description="TonB-dependent receptor-like beta-barrel" evidence="13">
    <location>
        <begin position="313"/>
        <end position="737"/>
    </location>
</feature>
<dbReference type="SUPFAM" id="SSF49464">
    <property type="entry name" value="Carboxypeptidase regulatory domain-like"/>
    <property type="match status" value="1"/>
</dbReference>
<evidence type="ECO:0000256" key="10">
    <source>
        <dbReference type="ARBA" id="ARBA00023237"/>
    </source>
</evidence>
<dbReference type="PANTHER" id="PTHR30069">
    <property type="entry name" value="TONB-DEPENDENT OUTER MEMBRANE RECEPTOR"/>
    <property type="match status" value="1"/>
</dbReference>
<keyword evidence="9 14" id="KW-0675">Receptor</keyword>
<evidence type="ECO:0000256" key="4">
    <source>
        <dbReference type="ARBA" id="ARBA00022452"/>
    </source>
</evidence>
<evidence type="ECO:0000256" key="9">
    <source>
        <dbReference type="ARBA" id="ARBA00023170"/>
    </source>
</evidence>
<dbReference type="Pfam" id="PF13620">
    <property type="entry name" value="CarboxypepD_reg"/>
    <property type="match status" value="1"/>
</dbReference>